<dbReference type="RefSeq" id="WP_120252794.1">
    <property type="nucleotide sequence ID" value="NZ_VYQA01000034.1"/>
</dbReference>
<dbReference type="InterPro" id="IPR010131">
    <property type="entry name" value="MdtP/NodT-like"/>
</dbReference>
<reference evidence="5 6" key="1">
    <citation type="submission" date="2019-09" db="EMBL/GenBank/DDBJ databases">
        <authorList>
            <person name="Feng G."/>
        </authorList>
    </citation>
    <scope>NUCLEOTIDE SEQUENCE [LARGE SCALE GENOMIC DNA]</scope>
    <source>
        <strain evidence="4 5">KACC 19283</strain>
        <strain evidence="3 6">KACC 19284</strain>
    </source>
</reference>
<dbReference type="Proteomes" id="UP000326364">
    <property type="component" value="Unassembled WGS sequence"/>
</dbReference>
<evidence type="ECO:0000313" key="3">
    <source>
        <dbReference type="EMBL" id="KAA9011416.1"/>
    </source>
</evidence>
<protein>
    <submittedName>
        <fullName evidence="4">TolC family protein</fullName>
    </submittedName>
</protein>
<dbReference type="Gene3D" id="1.20.1600.10">
    <property type="entry name" value="Outer membrane efflux proteins (OEP)"/>
    <property type="match status" value="1"/>
</dbReference>
<dbReference type="EMBL" id="VYQB01000034">
    <property type="protein sequence ID" value="KAA9011416.1"/>
    <property type="molecule type" value="Genomic_DNA"/>
</dbReference>
<evidence type="ECO:0000313" key="4">
    <source>
        <dbReference type="EMBL" id="KAA9023696.1"/>
    </source>
</evidence>
<dbReference type="PANTHER" id="PTHR30203:SF24">
    <property type="entry name" value="BLR4935 PROTEIN"/>
    <property type="match status" value="1"/>
</dbReference>
<feature type="chain" id="PRO_5023831232" evidence="2">
    <location>
        <begin position="21"/>
        <end position="410"/>
    </location>
</feature>
<keyword evidence="6" id="KW-1185">Reference proteome</keyword>
<dbReference type="Proteomes" id="UP000325933">
    <property type="component" value="Unassembled WGS sequence"/>
</dbReference>
<dbReference type="PANTHER" id="PTHR30203">
    <property type="entry name" value="OUTER MEMBRANE CATION EFFLUX PROTEIN"/>
    <property type="match status" value="1"/>
</dbReference>
<keyword evidence="2" id="KW-0732">Signal</keyword>
<evidence type="ECO:0000256" key="1">
    <source>
        <dbReference type="ARBA" id="ARBA00007613"/>
    </source>
</evidence>
<organism evidence="4 5">
    <name type="scientific">Sphingobium limneticum</name>
    <dbReference type="NCBI Taxonomy" id="1007511"/>
    <lineage>
        <taxon>Bacteria</taxon>
        <taxon>Pseudomonadati</taxon>
        <taxon>Pseudomonadota</taxon>
        <taxon>Alphaproteobacteria</taxon>
        <taxon>Sphingomonadales</taxon>
        <taxon>Sphingomonadaceae</taxon>
        <taxon>Sphingobium</taxon>
    </lineage>
</organism>
<comment type="similarity">
    <text evidence="1">Belongs to the outer membrane factor (OMF) (TC 1.B.17) family.</text>
</comment>
<dbReference type="InterPro" id="IPR003423">
    <property type="entry name" value="OMP_efflux"/>
</dbReference>
<dbReference type="GO" id="GO:0015562">
    <property type="term" value="F:efflux transmembrane transporter activity"/>
    <property type="evidence" value="ECO:0007669"/>
    <property type="project" value="InterPro"/>
</dbReference>
<dbReference type="EMBL" id="VYQA01000034">
    <property type="protein sequence ID" value="KAA9023696.1"/>
    <property type="molecule type" value="Genomic_DNA"/>
</dbReference>
<comment type="caution">
    <text evidence="4">The sequence shown here is derived from an EMBL/GenBank/DDBJ whole genome shotgun (WGS) entry which is preliminary data.</text>
</comment>
<dbReference type="AlphaFoldDB" id="A0A5J5HTN0"/>
<name>A0A5J5HTN0_9SPHN</name>
<evidence type="ECO:0000313" key="5">
    <source>
        <dbReference type="Proteomes" id="UP000325933"/>
    </source>
</evidence>
<proteinExistence type="inferred from homology"/>
<evidence type="ECO:0000256" key="2">
    <source>
        <dbReference type="SAM" id="SignalP"/>
    </source>
</evidence>
<sequence>MRTFILAVPVLALTTNPALAGQLRFEEALARAEAQAPSLRAKALEADARRSALPAAGQLPDPKLGLGIDNFPVSGPPAGSFVEDSMTMARVGISQEVPNAAKRHARSSRARTDVQAAEATFLSESRRVKVATALAWIDLAYAERRLAALDGIVSRLAPLPSAAKSGVASGAARPAQTLQVRQSLAVLEDRRSELAAEVGRQRALLSRWTGEPAPETVGDVPALTVDATTLRAALATHPDLGAASARVAQAEADVAVARADKRPDWGFDVAYQRRADRYGDMVSAGVTVSLPLFAKRRQDPMIAASTANAAAAMAEQEDMRRSLLADLEAGLADHDMHHEQWMRARDTLLPLARNRAELETASYAAGRAGLLDVIEAQTMLADIELQLLDREAEVARDAVRLVFTFGGNSQ</sequence>
<evidence type="ECO:0000313" key="6">
    <source>
        <dbReference type="Proteomes" id="UP000326364"/>
    </source>
</evidence>
<accession>A0A5J5HTN0</accession>
<gene>
    <name evidence="4" type="ORF">F4U95_23175</name>
    <name evidence="3" type="ORF">F4U96_23120</name>
</gene>
<dbReference type="Pfam" id="PF02321">
    <property type="entry name" value="OEP"/>
    <property type="match status" value="1"/>
</dbReference>
<dbReference type="SUPFAM" id="SSF56954">
    <property type="entry name" value="Outer membrane efflux proteins (OEP)"/>
    <property type="match status" value="1"/>
</dbReference>
<feature type="signal peptide" evidence="2">
    <location>
        <begin position="1"/>
        <end position="20"/>
    </location>
</feature>